<evidence type="ECO:0000313" key="3">
    <source>
        <dbReference type="Proteomes" id="UP000011996"/>
    </source>
</evidence>
<dbReference type="EMBL" id="ANOF01000143">
    <property type="protein sequence ID" value="EMI25015.1"/>
    <property type="molecule type" value="Genomic_DNA"/>
</dbReference>
<reference evidence="2 3" key="1">
    <citation type="journal article" date="2013" name="Mar. Genomics">
        <title>Expression of sulfatases in Rhodopirellula baltica and the diversity of sulfatases in the genus Rhodopirellula.</title>
        <authorList>
            <person name="Wegner C.E."/>
            <person name="Richter-Heitmann T."/>
            <person name="Klindworth A."/>
            <person name="Klockow C."/>
            <person name="Richter M."/>
            <person name="Achstetter T."/>
            <person name="Glockner F.O."/>
            <person name="Harder J."/>
        </authorList>
    </citation>
    <scope>NUCLEOTIDE SEQUENCE [LARGE SCALE GENOMIC DNA]</scope>
    <source>
        <strain evidence="2 3">SH398</strain>
    </source>
</reference>
<organism evidence="2 3">
    <name type="scientific">Rhodopirellula europaea SH398</name>
    <dbReference type="NCBI Taxonomy" id="1263868"/>
    <lineage>
        <taxon>Bacteria</taxon>
        <taxon>Pseudomonadati</taxon>
        <taxon>Planctomycetota</taxon>
        <taxon>Planctomycetia</taxon>
        <taxon>Pirellulales</taxon>
        <taxon>Pirellulaceae</taxon>
        <taxon>Rhodopirellula</taxon>
    </lineage>
</organism>
<name>M5S0D7_9BACT</name>
<proteinExistence type="predicted"/>
<accession>M5S0D7</accession>
<dbReference type="PATRIC" id="fig|1263868.3.peg.4781"/>
<protein>
    <submittedName>
        <fullName evidence="2">Uncharacterized protein</fullName>
    </submittedName>
</protein>
<dbReference type="AlphaFoldDB" id="M5S0D7"/>
<evidence type="ECO:0000313" key="2">
    <source>
        <dbReference type="EMBL" id="EMI25015.1"/>
    </source>
</evidence>
<evidence type="ECO:0000256" key="1">
    <source>
        <dbReference type="SAM" id="MobiDB-lite"/>
    </source>
</evidence>
<dbReference type="Proteomes" id="UP000011996">
    <property type="component" value="Unassembled WGS sequence"/>
</dbReference>
<feature type="region of interest" description="Disordered" evidence="1">
    <location>
        <begin position="30"/>
        <end position="49"/>
    </location>
</feature>
<comment type="caution">
    <text evidence="2">The sequence shown here is derived from an EMBL/GenBank/DDBJ whole genome shotgun (WGS) entry which is preliminary data.</text>
</comment>
<gene>
    <name evidence="2" type="ORF">RESH_04409</name>
</gene>
<sequence>MVVACGGATSIGLGKRGPPFHIAFTLASTASAGQREGDAKGTRGNALVD</sequence>